<keyword evidence="1" id="KW-0472">Membrane</keyword>
<gene>
    <name evidence="2" type="ORF">DM558_05790</name>
</gene>
<evidence type="ECO:0000313" key="2">
    <source>
        <dbReference type="EMBL" id="AZS50314.1"/>
    </source>
</evidence>
<dbReference type="AlphaFoldDB" id="A0A3Q9JIL5"/>
<dbReference type="InterPro" id="IPR049713">
    <property type="entry name" value="Pr6Pr-like"/>
</dbReference>
<keyword evidence="1" id="KW-0812">Transmembrane</keyword>
<accession>A0A3Q9JIL5</accession>
<dbReference type="Proteomes" id="UP000273143">
    <property type="component" value="Chromosome"/>
</dbReference>
<feature type="transmembrane region" description="Helical" evidence="1">
    <location>
        <begin position="76"/>
        <end position="94"/>
    </location>
</feature>
<feature type="transmembrane region" description="Helical" evidence="1">
    <location>
        <begin position="140"/>
        <end position="163"/>
    </location>
</feature>
<feature type="transmembrane region" description="Helical" evidence="1">
    <location>
        <begin position="41"/>
        <end position="64"/>
    </location>
</feature>
<feature type="transmembrane region" description="Helical" evidence="1">
    <location>
        <begin position="106"/>
        <end position="128"/>
    </location>
</feature>
<proteinExistence type="predicted"/>
<dbReference type="NCBIfam" id="NF038065">
    <property type="entry name" value="Pr6Pr"/>
    <property type="match status" value="1"/>
</dbReference>
<reference evidence="3" key="1">
    <citation type="submission" date="2018-06" db="EMBL/GenBank/DDBJ databases">
        <title>Complete genome of Pseudomonas insecticola strain QZS01.</title>
        <authorList>
            <person name="Wang J."/>
            <person name="Su Q."/>
        </authorList>
    </citation>
    <scope>NUCLEOTIDE SEQUENCE [LARGE SCALE GENOMIC DNA]</scope>
    <source>
        <strain evidence="3">QZS01</strain>
    </source>
</reference>
<feature type="transmembrane region" description="Helical" evidence="1">
    <location>
        <begin position="175"/>
        <end position="199"/>
    </location>
</feature>
<dbReference type="KEGG" id="emo:DM558_05790"/>
<keyword evidence="1" id="KW-1133">Transmembrane helix</keyword>
<evidence type="ECO:0000313" key="3">
    <source>
        <dbReference type="Proteomes" id="UP000273143"/>
    </source>
</evidence>
<name>A0A3Q9JIL5_9GAMM</name>
<organism evidence="2 3">
    <name type="scientific">Entomomonas moraniae</name>
    <dbReference type="NCBI Taxonomy" id="2213226"/>
    <lineage>
        <taxon>Bacteria</taxon>
        <taxon>Pseudomonadati</taxon>
        <taxon>Pseudomonadota</taxon>
        <taxon>Gammaproteobacteria</taxon>
        <taxon>Pseudomonadales</taxon>
        <taxon>Pseudomonadaceae</taxon>
        <taxon>Entomomonas</taxon>
    </lineage>
</organism>
<evidence type="ECO:0008006" key="4">
    <source>
        <dbReference type="Google" id="ProtNLM"/>
    </source>
</evidence>
<keyword evidence="3" id="KW-1185">Reference proteome</keyword>
<protein>
    <recommendedName>
        <fullName evidence="4">FAR-17a/AIG1-like protein</fullName>
    </recommendedName>
</protein>
<sequence>MKYLYSLIIILALTCIGIESYFCITERLLPFHLEGAFSRAVFYFSFFTVLSTLALSLGCLFVIFKPHYQSSALAVLRIDGIVGVIITGIVYNLVLRGMYQPNLLVLRITTEFLHVVIPVLGVIGWVFFDPHPVLTKRSVINSFIPPIIYLIYTFVRGAITGLYPYPILDINLIGYAQVLINVGAITACFIGFAFLLYWLDNCRLIKR</sequence>
<dbReference type="RefSeq" id="WP_127162578.1">
    <property type="nucleotide sequence ID" value="NZ_CP029822.1"/>
</dbReference>
<dbReference type="EMBL" id="CP029822">
    <property type="protein sequence ID" value="AZS50314.1"/>
    <property type="molecule type" value="Genomic_DNA"/>
</dbReference>
<evidence type="ECO:0000256" key="1">
    <source>
        <dbReference type="SAM" id="Phobius"/>
    </source>
</evidence>